<dbReference type="NCBIfam" id="TIGR00633">
    <property type="entry name" value="xth"/>
    <property type="match status" value="1"/>
</dbReference>
<dbReference type="Gene3D" id="3.60.10.10">
    <property type="entry name" value="Endonuclease/exonuclease/phosphatase"/>
    <property type="match status" value="1"/>
</dbReference>
<dbReference type="InterPro" id="IPR036691">
    <property type="entry name" value="Endo/exonu/phosph_ase_sf"/>
</dbReference>
<feature type="binding site" evidence="6">
    <location>
        <position position="250"/>
    </location>
    <ligand>
        <name>Mg(2+)</name>
        <dbReference type="ChEBI" id="CHEBI:18420"/>
        <label>1</label>
    </ligand>
</feature>
<keyword evidence="6" id="KW-0464">Manganese</keyword>
<dbReference type="PANTHER" id="PTHR22748">
    <property type="entry name" value="AP ENDONUCLEASE"/>
    <property type="match status" value="1"/>
</dbReference>
<dbReference type="EC" id="3.1.11.2" evidence="9"/>
<keyword evidence="4 6" id="KW-0460">Magnesium</keyword>
<organism evidence="9 10">
    <name type="scientific">Campylobacter jejuni subsp. jejuni serotype O:23/36 (strain 81-176)</name>
    <dbReference type="NCBI Taxonomy" id="354242"/>
    <lineage>
        <taxon>Bacteria</taxon>
        <taxon>Pseudomonadati</taxon>
        <taxon>Campylobacterota</taxon>
        <taxon>Epsilonproteobacteria</taxon>
        <taxon>Campylobacterales</taxon>
        <taxon>Campylobacteraceae</taxon>
        <taxon>Campylobacter</taxon>
    </lineage>
</organism>
<dbReference type="EMBL" id="CP000538">
    <property type="protein sequence ID" value="EAQ73304.2"/>
    <property type="molecule type" value="Genomic_DNA"/>
</dbReference>
<evidence type="ECO:0000259" key="8">
    <source>
        <dbReference type="Pfam" id="PF03372"/>
    </source>
</evidence>
<evidence type="ECO:0000256" key="7">
    <source>
        <dbReference type="PIRSR" id="PIRSR604808-3"/>
    </source>
</evidence>
<dbReference type="GO" id="GO:0046872">
    <property type="term" value="F:metal ion binding"/>
    <property type="evidence" value="ECO:0007669"/>
    <property type="project" value="UniProtKB-KW"/>
</dbReference>
<feature type="active site" description="Proton acceptor" evidence="5">
    <location>
        <position position="250"/>
    </location>
</feature>
<dbReference type="HOGENOM" id="CLU_027539_3_1_7"/>
<evidence type="ECO:0000256" key="2">
    <source>
        <dbReference type="ARBA" id="ARBA00022723"/>
    </source>
</evidence>
<evidence type="ECO:0000313" key="10">
    <source>
        <dbReference type="Proteomes" id="UP000000646"/>
    </source>
</evidence>
<dbReference type="SUPFAM" id="SSF56219">
    <property type="entry name" value="DNase I-like"/>
    <property type="match status" value="1"/>
</dbReference>
<evidence type="ECO:0000313" key="9">
    <source>
        <dbReference type="EMBL" id="EAQ73304.2"/>
    </source>
</evidence>
<dbReference type="AlphaFoldDB" id="A0A0H3PEV1"/>
<feature type="binding site" evidence="6">
    <location>
        <position position="154"/>
    </location>
    <ligand>
        <name>Mg(2+)</name>
        <dbReference type="ChEBI" id="CHEBI:18420"/>
        <label>1</label>
    </ligand>
</feature>
<feature type="site" description="Interaction with DNA substrate" evidence="7">
    <location>
        <position position="250"/>
    </location>
</feature>
<dbReference type="GO" id="GO:0008311">
    <property type="term" value="F:double-stranded DNA 3'-5' DNA exonuclease activity"/>
    <property type="evidence" value="ECO:0007669"/>
    <property type="project" value="UniProtKB-EC"/>
</dbReference>
<comment type="cofactor">
    <cofactor evidence="6">
        <name>Mg(2+)</name>
        <dbReference type="ChEBI" id="CHEBI:18420"/>
    </cofactor>
    <cofactor evidence="6">
        <name>Mn(2+)</name>
        <dbReference type="ChEBI" id="CHEBI:29035"/>
    </cofactor>
    <text evidence="6">Probably binds two magnesium or manganese ions per subunit.</text>
</comment>
<sequence length="259" mass="30634">MKILRKIMKLLSWNVNGLRAICDKNALDWIAQEKIDFIGFQEIKAHEDKFPKKIYEYPFKHMYFNSAKRAGYSGVMSLCNFDSEVKKCEFFDDEEGRVLEHRFKNIALFNIYFPNGQKDEERLNFKMKFYADFLVYLDKLLKDGFEIIICGDVNTAHKEIDLTHPKANANTSGFLPIERAWIDDLLKLGFIDTFREINGEIKEKYSWWSYRMKARERNVGWRIDYFFISKGLKDKLKNAFIRDDIFGSDHAPVGIEIDI</sequence>
<protein>
    <submittedName>
        <fullName evidence="9">Exodeoxyribonuclease III</fullName>
        <ecNumber evidence="9">3.1.11.2</ecNumber>
    </submittedName>
</protein>
<reference evidence="10" key="1">
    <citation type="submission" date="2006-12" db="EMBL/GenBank/DDBJ databases">
        <authorList>
            <person name="Fouts D.E."/>
            <person name="Nelson K.E."/>
            <person name="Sebastian Y."/>
        </authorList>
    </citation>
    <scope>NUCLEOTIDE SEQUENCE [LARGE SCALE GENOMIC DNA]</scope>
    <source>
        <strain evidence="10">81-176</strain>
    </source>
</reference>
<feature type="binding site" evidence="6">
    <location>
        <position position="152"/>
    </location>
    <ligand>
        <name>Mg(2+)</name>
        <dbReference type="ChEBI" id="CHEBI:18420"/>
        <label>1</label>
    </ligand>
</feature>
<dbReference type="eggNOG" id="COG0708">
    <property type="taxonomic scope" value="Bacteria"/>
</dbReference>
<dbReference type="Proteomes" id="UP000000646">
    <property type="component" value="Chromosome"/>
</dbReference>
<keyword evidence="2 6" id="KW-0479">Metal-binding</keyword>
<name>A0A0H3PEV1_CAMJJ</name>
<dbReference type="GO" id="GO:0003906">
    <property type="term" value="F:DNA-(apurinic or apyrimidinic site) endonuclease activity"/>
    <property type="evidence" value="ECO:0007669"/>
    <property type="project" value="TreeGrafter"/>
</dbReference>
<feature type="binding site" evidence="6">
    <location>
        <position position="249"/>
    </location>
    <ligand>
        <name>Mg(2+)</name>
        <dbReference type="ChEBI" id="CHEBI:18420"/>
        <label>1</label>
    </ligand>
</feature>
<dbReference type="PANTHER" id="PTHR22748:SF6">
    <property type="entry name" value="DNA-(APURINIC OR APYRIMIDINIC SITE) ENDONUCLEASE"/>
    <property type="match status" value="1"/>
</dbReference>
<feature type="active site" evidence="5">
    <location>
        <position position="112"/>
    </location>
</feature>
<gene>
    <name evidence="9" type="primary">xth</name>
    <name evidence="9" type="ordered locus">CJJ81176_0282</name>
</gene>
<feature type="domain" description="Endonuclease/exonuclease/phosphatase" evidence="8">
    <location>
        <begin position="11"/>
        <end position="250"/>
    </location>
</feature>
<dbReference type="InterPro" id="IPR004808">
    <property type="entry name" value="AP_endonuc_1"/>
</dbReference>
<dbReference type="KEGG" id="cjj:CJJ81176_0282"/>
<accession>A0A0H3PEV1</accession>
<evidence type="ECO:0000256" key="5">
    <source>
        <dbReference type="PIRSR" id="PIRSR604808-1"/>
    </source>
</evidence>
<feature type="site" description="Transition state stabilizer" evidence="7">
    <location>
        <position position="154"/>
    </location>
</feature>
<dbReference type="GO" id="GO:0006284">
    <property type="term" value="P:base-excision repair"/>
    <property type="evidence" value="ECO:0007669"/>
    <property type="project" value="TreeGrafter"/>
</dbReference>
<feature type="site" description="Important for catalytic activity" evidence="7">
    <location>
        <position position="224"/>
    </location>
</feature>
<dbReference type="PROSITE" id="PS51435">
    <property type="entry name" value="AP_NUCLEASE_F1_4"/>
    <property type="match status" value="1"/>
</dbReference>
<dbReference type="GO" id="GO:0008081">
    <property type="term" value="F:phosphoric diester hydrolase activity"/>
    <property type="evidence" value="ECO:0007669"/>
    <property type="project" value="TreeGrafter"/>
</dbReference>
<dbReference type="NCBIfam" id="TIGR00195">
    <property type="entry name" value="exoDNase_III"/>
    <property type="match status" value="1"/>
</dbReference>
<comment type="similarity">
    <text evidence="1">Belongs to the DNA repair enzymes AP/ExoA family.</text>
</comment>
<proteinExistence type="inferred from homology"/>
<feature type="binding site" evidence="6">
    <location>
        <position position="42"/>
    </location>
    <ligand>
        <name>Mg(2+)</name>
        <dbReference type="ChEBI" id="CHEBI:18420"/>
        <label>1</label>
    </ligand>
</feature>
<feature type="active site" description="Proton donor/acceptor" evidence="5">
    <location>
        <position position="152"/>
    </location>
</feature>
<feature type="binding site" evidence="6">
    <location>
        <position position="14"/>
    </location>
    <ligand>
        <name>Mg(2+)</name>
        <dbReference type="ChEBI" id="CHEBI:18420"/>
        <label>1</label>
    </ligand>
</feature>
<evidence type="ECO:0000256" key="6">
    <source>
        <dbReference type="PIRSR" id="PIRSR604808-2"/>
    </source>
</evidence>
<evidence type="ECO:0000256" key="1">
    <source>
        <dbReference type="ARBA" id="ARBA00007092"/>
    </source>
</evidence>
<dbReference type="Pfam" id="PF03372">
    <property type="entry name" value="Exo_endo_phos"/>
    <property type="match status" value="1"/>
</dbReference>
<evidence type="ECO:0000256" key="4">
    <source>
        <dbReference type="ARBA" id="ARBA00022842"/>
    </source>
</evidence>
<evidence type="ECO:0000256" key="3">
    <source>
        <dbReference type="ARBA" id="ARBA00022801"/>
    </source>
</evidence>
<dbReference type="InterPro" id="IPR005135">
    <property type="entry name" value="Endo/exonuclease/phosphatase"/>
</dbReference>
<keyword evidence="3 9" id="KW-0378">Hydrolase</keyword>